<sequence>MKLRKLTLMMLLGFVVFLGCNNDDDSSTTIPDRDRGVVYEEDLAEIEEFLMTHTYNYEDFDFDNLYTNPSNDTFEIVFEEIIVGVNDDKDPLMDRPELLFKTVEDSGIDYKLYYLNIRQGNGNIVHFCDQAFVTYEGSLTTGYVFDSAVSPSGFNLITTGTEAGVVKGFQQGLIEFKTSTSYTDNGNGTISYHNHGIGAVFIPSGLGYFSQPLVGVTSYTPLIFKFNLFERVIKDHDNDNIPSYMEDLNNNGDLYDDDTDGDLGPNFIDNEDDGDGYFTRDEIELVAYTEDETMTPFTSKEDAQDYFDNNALPNEIFDNIEDNFDGTFTLNTVIITDTDGDGTPDYLDKNTTPE</sequence>
<keyword evidence="5" id="KW-0732">Signal</keyword>
<comment type="catalytic activity">
    <reaction evidence="1 4">
        <text>[protein]-peptidylproline (omega=180) = [protein]-peptidylproline (omega=0)</text>
        <dbReference type="Rhea" id="RHEA:16237"/>
        <dbReference type="Rhea" id="RHEA-COMP:10747"/>
        <dbReference type="Rhea" id="RHEA-COMP:10748"/>
        <dbReference type="ChEBI" id="CHEBI:83833"/>
        <dbReference type="ChEBI" id="CHEBI:83834"/>
        <dbReference type="EC" id="5.2.1.8"/>
    </reaction>
</comment>
<dbReference type="Gene3D" id="3.10.50.40">
    <property type="match status" value="1"/>
</dbReference>
<reference evidence="7 8" key="1">
    <citation type="submission" date="2018-01" db="EMBL/GenBank/DDBJ databases">
        <title>The draft genome of Hanstruepera neustonica JCM19743.</title>
        <authorList>
            <person name="He R.-H."/>
            <person name="Du Z.-J."/>
        </authorList>
    </citation>
    <scope>NUCLEOTIDE SEQUENCE [LARGE SCALE GENOMIC DNA]</scope>
    <source>
        <strain evidence="7 8">JCM19743</strain>
    </source>
</reference>
<evidence type="ECO:0000256" key="2">
    <source>
        <dbReference type="ARBA" id="ARBA00013194"/>
    </source>
</evidence>
<comment type="caution">
    <text evidence="7">The sequence shown here is derived from an EMBL/GenBank/DDBJ whole genome shotgun (WGS) entry which is preliminary data.</text>
</comment>
<dbReference type="PROSITE" id="PS51257">
    <property type="entry name" value="PROKAR_LIPOPROTEIN"/>
    <property type="match status" value="1"/>
</dbReference>
<evidence type="ECO:0000259" key="6">
    <source>
        <dbReference type="PROSITE" id="PS50059"/>
    </source>
</evidence>
<evidence type="ECO:0000256" key="3">
    <source>
        <dbReference type="ARBA" id="ARBA00023110"/>
    </source>
</evidence>
<evidence type="ECO:0000313" key="7">
    <source>
        <dbReference type="EMBL" id="PNQ73268.1"/>
    </source>
</evidence>
<keyword evidence="4" id="KW-0413">Isomerase</keyword>
<dbReference type="EC" id="5.2.1.8" evidence="2 4"/>
<name>A0A2K1DZ14_9FLAO</name>
<organism evidence="7 8">
    <name type="scientific">Hanstruepera neustonica</name>
    <dbReference type="NCBI Taxonomy" id="1445657"/>
    <lineage>
        <taxon>Bacteria</taxon>
        <taxon>Pseudomonadati</taxon>
        <taxon>Bacteroidota</taxon>
        <taxon>Flavobacteriia</taxon>
        <taxon>Flavobacteriales</taxon>
        <taxon>Flavobacteriaceae</taxon>
        <taxon>Hanstruepera</taxon>
    </lineage>
</organism>
<accession>A0A2K1DZ14</accession>
<dbReference type="EMBL" id="POWF01000003">
    <property type="protein sequence ID" value="PNQ73268.1"/>
    <property type="molecule type" value="Genomic_DNA"/>
</dbReference>
<feature type="domain" description="PPIase FKBP-type" evidence="6">
    <location>
        <begin position="128"/>
        <end position="217"/>
    </location>
</feature>
<dbReference type="InterPro" id="IPR001179">
    <property type="entry name" value="PPIase_FKBP_dom"/>
</dbReference>
<evidence type="ECO:0000256" key="4">
    <source>
        <dbReference type="PROSITE-ProRule" id="PRU00277"/>
    </source>
</evidence>
<evidence type="ECO:0000256" key="1">
    <source>
        <dbReference type="ARBA" id="ARBA00000971"/>
    </source>
</evidence>
<feature type="chain" id="PRO_5014320076" description="peptidylprolyl isomerase" evidence="5">
    <location>
        <begin position="22"/>
        <end position="354"/>
    </location>
</feature>
<protein>
    <recommendedName>
        <fullName evidence="2 4">peptidylprolyl isomerase</fullName>
        <ecNumber evidence="2 4">5.2.1.8</ecNumber>
    </recommendedName>
</protein>
<keyword evidence="8" id="KW-1185">Reference proteome</keyword>
<evidence type="ECO:0000256" key="5">
    <source>
        <dbReference type="SAM" id="SignalP"/>
    </source>
</evidence>
<gene>
    <name evidence="7" type="ORF">C1T31_07030</name>
</gene>
<dbReference type="PROSITE" id="PS50059">
    <property type="entry name" value="FKBP_PPIASE"/>
    <property type="match status" value="1"/>
</dbReference>
<dbReference type="RefSeq" id="WP_103051791.1">
    <property type="nucleotide sequence ID" value="NZ_POWF01000003.1"/>
</dbReference>
<dbReference type="Proteomes" id="UP000236641">
    <property type="component" value="Unassembled WGS sequence"/>
</dbReference>
<keyword evidence="3 4" id="KW-0697">Rotamase</keyword>
<proteinExistence type="predicted"/>
<dbReference type="GO" id="GO:0003755">
    <property type="term" value="F:peptidyl-prolyl cis-trans isomerase activity"/>
    <property type="evidence" value="ECO:0007669"/>
    <property type="project" value="UniProtKB-KW"/>
</dbReference>
<dbReference type="OrthoDB" id="1424215at2"/>
<dbReference type="InterPro" id="IPR046357">
    <property type="entry name" value="PPIase_dom_sf"/>
</dbReference>
<dbReference type="AlphaFoldDB" id="A0A2K1DZ14"/>
<evidence type="ECO:0000313" key="8">
    <source>
        <dbReference type="Proteomes" id="UP000236641"/>
    </source>
</evidence>
<feature type="signal peptide" evidence="5">
    <location>
        <begin position="1"/>
        <end position="21"/>
    </location>
</feature>
<dbReference type="SUPFAM" id="SSF54534">
    <property type="entry name" value="FKBP-like"/>
    <property type="match status" value="1"/>
</dbReference>